<feature type="short sequence motif" description="Nudix box" evidence="14">
    <location>
        <begin position="93"/>
        <end position="115"/>
    </location>
</feature>
<evidence type="ECO:0000256" key="4">
    <source>
        <dbReference type="ARBA" id="ARBA00013297"/>
    </source>
</evidence>
<dbReference type="GO" id="GO:0046872">
    <property type="term" value="F:metal ion binding"/>
    <property type="evidence" value="ECO:0007669"/>
    <property type="project" value="UniProtKB-KW"/>
</dbReference>
<evidence type="ECO:0000256" key="2">
    <source>
        <dbReference type="ARBA" id="ARBA00007482"/>
    </source>
</evidence>
<dbReference type="PROSITE" id="PS00893">
    <property type="entry name" value="NUDIX_BOX"/>
    <property type="match status" value="1"/>
</dbReference>
<dbReference type="GO" id="GO:0047631">
    <property type="term" value="F:ADP-ribose diphosphatase activity"/>
    <property type="evidence" value="ECO:0007669"/>
    <property type="project" value="UniProtKB-EC"/>
</dbReference>
<name>A0AAW8B324_9GAMM</name>
<evidence type="ECO:0000259" key="15">
    <source>
        <dbReference type="PROSITE" id="PS51462"/>
    </source>
</evidence>
<dbReference type="Gene3D" id="3.90.79.10">
    <property type="entry name" value="Nucleoside Triphosphate Pyrophosphohydrolase"/>
    <property type="match status" value="1"/>
</dbReference>
<organism evidence="16 17">
    <name type="scientific">Porticoccus litoralis</name>
    <dbReference type="NCBI Taxonomy" id="434086"/>
    <lineage>
        <taxon>Bacteria</taxon>
        <taxon>Pseudomonadati</taxon>
        <taxon>Pseudomonadota</taxon>
        <taxon>Gammaproteobacteria</taxon>
        <taxon>Cellvibrionales</taxon>
        <taxon>Porticoccaceae</taxon>
        <taxon>Porticoccus</taxon>
    </lineage>
</organism>
<evidence type="ECO:0000313" key="17">
    <source>
        <dbReference type="Proteomes" id="UP001178354"/>
    </source>
</evidence>
<dbReference type="Proteomes" id="UP001178354">
    <property type="component" value="Unassembled WGS sequence"/>
</dbReference>
<dbReference type="InterPro" id="IPR004385">
    <property type="entry name" value="NDP_pyrophosphatase"/>
</dbReference>
<keyword evidence="7 13" id="KW-0460">Magnesium</keyword>
<feature type="binding site" evidence="13">
    <location>
        <position position="112"/>
    </location>
    <ligand>
        <name>Mg(2+)</name>
        <dbReference type="ChEBI" id="CHEBI:18420"/>
        <label>1</label>
    </ligand>
</feature>
<dbReference type="PROSITE" id="PS51462">
    <property type="entry name" value="NUDIX"/>
    <property type="match status" value="1"/>
</dbReference>
<accession>A0AAW8B324</accession>
<dbReference type="SUPFAM" id="SSF55811">
    <property type="entry name" value="Nudix"/>
    <property type="match status" value="1"/>
</dbReference>
<dbReference type="InterPro" id="IPR015797">
    <property type="entry name" value="NUDIX_hydrolase-like_dom_sf"/>
</dbReference>
<dbReference type="InterPro" id="IPR000086">
    <property type="entry name" value="NUDIX_hydrolase_dom"/>
</dbReference>
<evidence type="ECO:0000256" key="9">
    <source>
        <dbReference type="ARBA" id="ARBA00030162"/>
    </source>
</evidence>
<evidence type="ECO:0000256" key="8">
    <source>
        <dbReference type="ARBA" id="ARBA00025164"/>
    </source>
</evidence>
<keyword evidence="17" id="KW-1185">Reference proteome</keyword>
<dbReference type="GO" id="GO:0005829">
    <property type="term" value="C:cytosol"/>
    <property type="evidence" value="ECO:0007669"/>
    <property type="project" value="TreeGrafter"/>
</dbReference>
<dbReference type="EC" id="3.6.1.13" evidence="3"/>
<sequence>MQPQHQFNESDVEVQDRQTVFQGFFKMIRLRLRHKLFAGGWSEPMDRELFEREPCVGVLIFDPKHRLIALTEQFRVGVMGQGQNPWQFEVVAGISEPGETLPEVARREVMEEAGLETDELIAMCDYWVSPGGSNERMHLFCALVDLTDAGGVFGVAHESEDIRLHVFPEQQVYEWLDQGLLNNAATTISLMWLQINRQRFL</sequence>
<evidence type="ECO:0000256" key="3">
    <source>
        <dbReference type="ARBA" id="ARBA00012453"/>
    </source>
</evidence>
<evidence type="ECO:0000256" key="5">
    <source>
        <dbReference type="ARBA" id="ARBA00022723"/>
    </source>
</evidence>
<evidence type="ECO:0000256" key="13">
    <source>
        <dbReference type="PIRSR" id="PIRSR604385-2"/>
    </source>
</evidence>
<comment type="function">
    <text evidence="8">Acts on ADP-mannose and ADP-glucose as well as ADP-ribose. Prevents glycogen biosynthesis. The reaction catalyzed by this enzyme is a limiting step of the gluconeogenic process.</text>
</comment>
<evidence type="ECO:0000256" key="7">
    <source>
        <dbReference type="ARBA" id="ARBA00022842"/>
    </source>
</evidence>
<dbReference type="PANTHER" id="PTHR11839">
    <property type="entry name" value="UDP/ADP-SUGAR PYROPHOSPHATASE"/>
    <property type="match status" value="1"/>
</dbReference>
<feature type="binding site" evidence="13">
    <location>
        <position position="160"/>
    </location>
    <ligand>
        <name>Mg(2+)</name>
        <dbReference type="ChEBI" id="CHEBI:18420"/>
        <label>1</label>
    </ligand>
</feature>
<comment type="similarity">
    <text evidence="2">Belongs to the Nudix hydrolase family. NudF subfamily.</text>
</comment>
<dbReference type="Pfam" id="PF00293">
    <property type="entry name" value="NUDIX"/>
    <property type="match status" value="1"/>
</dbReference>
<feature type="domain" description="Nudix hydrolase" evidence="15">
    <location>
        <begin position="51"/>
        <end position="194"/>
    </location>
</feature>
<evidence type="ECO:0000256" key="1">
    <source>
        <dbReference type="ARBA" id="ARBA00001946"/>
    </source>
</evidence>
<comment type="catalytic activity">
    <reaction evidence="12">
        <text>ADP-D-ribose + H2O = D-ribose 5-phosphate + AMP + 2 H(+)</text>
        <dbReference type="Rhea" id="RHEA:10412"/>
        <dbReference type="ChEBI" id="CHEBI:15377"/>
        <dbReference type="ChEBI" id="CHEBI:15378"/>
        <dbReference type="ChEBI" id="CHEBI:57967"/>
        <dbReference type="ChEBI" id="CHEBI:78346"/>
        <dbReference type="ChEBI" id="CHEBI:456215"/>
        <dbReference type="EC" id="3.6.1.13"/>
    </reaction>
</comment>
<reference evidence="16" key="1">
    <citation type="journal article" date="2010" name="Int. J. Syst. Evol. Microbiol.">
        <title>Porticoccus litoralis gen. nov., sp. nov., a gammaproteobacterium isolated from the Yellow Sea.</title>
        <authorList>
            <person name="Oh H.M."/>
            <person name="Kim H."/>
            <person name="Kim K.M."/>
            <person name="Min G.S."/>
            <person name="Cho J.C."/>
        </authorList>
    </citation>
    <scope>NUCLEOTIDE SEQUENCE</scope>
    <source>
        <strain evidence="16">DSM 25064</strain>
    </source>
</reference>
<dbReference type="InterPro" id="IPR020084">
    <property type="entry name" value="NUDIX_hydrolase_CS"/>
</dbReference>
<evidence type="ECO:0000256" key="6">
    <source>
        <dbReference type="ARBA" id="ARBA00022801"/>
    </source>
</evidence>
<evidence type="ECO:0000256" key="12">
    <source>
        <dbReference type="ARBA" id="ARBA00049546"/>
    </source>
</evidence>
<dbReference type="GO" id="GO:0019693">
    <property type="term" value="P:ribose phosphate metabolic process"/>
    <property type="evidence" value="ECO:0007669"/>
    <property type="project" value="TreeGrafter"/>
</dbReference>
<dbReference type="GO" id="GO:0006753">
    <property type="term" value="P:nucleoside phosphate metabolic process"/>
    <property type="evidence" value="ECO:0007669"/>
    <property type="project" value="TreeGrafter"/>
</dbReference>
<dbReference type="CDD" id="cd24155">
    <property type="entry name" value="NUDIX_ADPRase"/>
    <property type="match status" value="1"/>
</dbReference>
<feature type="binding site" evidence="13">
    <location>
        <position position="92"/>
    </location>
    <ligand>
        <name>Mg(2+)</name>
        <dbReference type="ChEBI" id="CHEBI:18420"/>
        <label>1</label>
    </ligand>
</feature>
<protein>
    <recommendedName>
        <fullName evidence="4">ADP-ribose pyrophosphatase</fullName>
        <ecNumber evidence="3">3.6.1.13</ecNumber>
    </recommendedName>
    <alternativeName>
        <fullName evidence="9">ADP-ribose diphosphatase</fullName>
    </alternativeName>
    <alternativeName>
        <fullName evidence="11">ADP-ribose phosphohydrolase</fullName>
    </alternativeName>
    <alternativeName>
        <fullName evidence="10">Adenosine diphosphoribose pyrophosphatase</fullName>
    </alternativeName>
</protein>
<gene>
    <name evidence="16" type="ORF">Q8A57_04120</name>
</gene>
<dbReference type="NCBIfam" id="TIGR00052">
    <property type="entry name" value="nudix-type nucleoside diphosphatase, YffH/AdpP family"/>
    <property type="match status" value="1"/>
</dbReference>
<proteinExistence type="inferred from homology"/>
<dbReference type="PANTHER" id="PTHR11839:SF5">
    <property type="entry name" value="ADP-RIBOSE PYROPHOSPHATASE"/>
    <property type="match status" value="1"/>
</dbReference>
<dbReference type="RefSeq" id="WP_305169684.1">
    <property type="nucleotide sequence ID" value="NZ_JAUUUU010000001.1"/>
</dbReference>
<dbReference type="EMBL" id="JAUUUU010000001">
    <property type="protein sequence ID" value="MDP1520149.1"/>
    <property type="molecule type" value="Genomic_DNA"/>
</dbReference>
<reference evidence="16" key="2">
    <citation type="submission" date="2023-08" db="EMBL/GenBank/DDBJ databases">
        <authorList>
            <person name="Luo J."/>
        </authorList>
    </citation>
    <scope>NUCLEOTIDE SEQUENCE</scope>
    <source>
        <strain evidence="16">DSM 25064</strain>
    </source>
</reference>
<keyword evidence="5 13" id="KW-0479">Metal-binding</keyword>
<evidence type="ECO:0000256" key="10">
    <source>
        <dbReference type="ARBA" id="ARBA00030308"/>
    </source>
</evidence>
<dbReference type="GO" id="GO:0019144">
    <property type="term" value="F:ADP-sugar diphosphatase activity"/>
    <property type="evidence" value="ECO:0007669"/>
    <property type="project" value="TreeGrafter"/>
</dbReference>
<dbReference type="AlphaFoldDB" id="A0AAW8B324"/>
<comment type="caution">
    <text evidence="16">The sequence shown here is derived from an EMBL/GenBank/DDBJ whole genome shotgun (WGS) entry which is preliminary data.</text>
</comment>
<evidence type="ECO:0000313" key="16">
    <source>
        <dbReference type="EMBL" id="MDP1520149.1"/>
    </source>
</evidence>
<evidence type="ECO:0000256" key="14">
    <source>
        <dbReference type="PIRSR" id="PIRSR604385-3"/>
    </source>
</evidence>
<keyword evidence="6" id="KW-0378">Hydrolase</keyword>
<feature type="binding site" evidence="13">
    <location>
        <position position="108"/>
    </location>
    <ligand>
        <name>Mg(2+)</name>
        <dbReference type="ChEBI" id="CHEBI:18420"/>
        <label>1</label>
    </ligand>
</feature>
<evidence type="ECO:0000256" key="11">
    <source>
        <dbReference type="ARBA" id="ARBA00033056"/>
    </source>
</evidence>
<comment type="cofactor">
    <cofactor evidence="1 13">
        <name>Mg(2+)</name>
        <dbReference type="ChEBI" id="CHEBI:18420"/>
    </cofactor>
</comment>